<keyword evidence="4" id="KW-0964">Secreted</keyword>
<evidence type="ECO:0000256" key="9">
    <source>
        <dbReference type="ARBA" id="ARBA00023326"/>
    </source>
</evidence>
<evidence type="ECO:0000256" key="12">
    <source>
        <dbReference type="SAM" id="Phobius"/>
    </source>
</evidence>
<keyword evidence="12" id="KW-1133">Transmembrane helix</keyword>
<evidence type="ECO:0000313" key="13">
    <source>
        <dbReference type="EMBL" id="KPV73414.1"/>
    </source>
</evidence>
<evidence type="ECO:0000256" key="5">
    <source>
        <dbReference type="ARBA" id="ARBA00022729"/>
    </source>
</evidence>
<organism evidence="13 14">
    <name type="scientific">Rhodotorula graminis (strain WP1)</name>
    <dbReference type="NCBI Taxonomy" id="578459"/>
    <lineage>
        <taxon>Eukaryota</taxon>
        <taxon>Fungi</taxon>
        <taxon>Dikarya</taxon>
        <taxon>Basidiomycota</taxon>
        <taxon>Pucciniomycotina</taxon>
        <taxon>Microbotryomycetes</taxon>
        <taxon>Sporidiobolales</taxon>
        <taxon>Sporidiobolaceae</taxon>
        <taxon>Rhodotorula</taxon>
    </lineage>
</organism>
<keyword evidence="12" id="KW-0472">Membrane</keyword>
<keyword evidence="8 10" id="KW-0326">Glycosidase</keyword>
<evidence type="ECO:0000256" key="11">
    <source>
        <dbReference type="SAM" id="MobiDB-lite"/>
    </source>
</evidence>
<comment type="similarity">
    <text evidence="3 10">Belongs to the glycosyl hydrolase 75 family.</text>
</comment>
<keyword evidence="6 10" id="KW-0378">Hydrolase</keyword>
<comment type="subcellular location">
    <subcellularLocation>
        <location evidence="2 10">Secreted</location>
    </subcellularLocation>
</comment>
<reference evidence="13 14" key="1">
    <citation type="journal article" date="2015" name="Front. Microbiol.">
        <title>Genome sequence of the plant growth promoting endophytic yeast Rhodotorula graminis WP1.</title>
        <authorList>
            <person name="Firrincieli A."/>
            <person name="Otillar R."/>
            <person name="Salamov A."/>
            <person name="Schmutz J."/>
            <person name="Khan Z."/>
            <person name="Redman R.S."/>
            <person name="Fleck N.D."/>
            <person name="Lindquist E."/>
            <person name="Grigoriev I.V."/>
            <person name="Doty S.L."/>
        </authorList>
    </citation>
    <scope>NUCLEOTIDE SEQUENCE [LARGE SCALE GENOMIC DNA]</scope>
    <source>
        <strain evidence="13 14">WP1</strain>
    </source>
</reference>
<name>A0A0P9F1E0_RHOGW</name>
<dbReference type="PANTHER" id="PTHR42061:SF6">
    <property type="entry name" value="ENDO-CHITOSANASE"/>
    <property type="match status" value="1"/>
</dbReference>
<protein>
    <recommendedName>
        <fullName evidence="10">Endo-chitosanase</fullName>
        <ecNumber evidence="10">3.2.1.132</ecNumber>
    </recommendedName>
</protein>
<dbReference type="GO" id="GO:0005576">
    <property type="term" value="C:extracellular region"/>
    <property type="evidence" value="ECO:0007669"/>
    <property type="project" value="UniProtKB-SubCell"/>
</dbReference>
<dbReference type="InterPro" id="IPR009939">
    <property type="entry name" value="Chitosanase_fungal"/>
</dbReference>
<dbReference type="Proteomes" id="UP000053890">
    <property type="component" value="Unassembled WGS sequence"/>
</dbReference>
<feature type="transmembrane region" description="Helical" evidence="12">
    <location>
        <begin position="266"/>
        <end position="284"/>
    </location>
</feature>
<evidence type="ECO:0000256" key="10">
    <source>
        <dbReference type="RuleBase" id="RU361208"/>
    </source>
</evidence>
<dbReference type="GeneID" id="28975148"/>
<dbReference type="PANTHER" id="PTHR42061">
    <property type="entry name" value="ENDO-CHITOSANASE"/>
    <property type="match status" value="1"/>
</dbReference>
<proteinExistence type="inferred from homology"/>
<dbReference type="EMBL" id="KQ474083">
    <property type="protein sequence ID" value="KPV73414.1"/>
    <property type="molecule type" value="Genomic_DNA"/>
</dbReference>
<evidence type="ECO:0000256" key="6">
    <source>
        <dbReference type="ARBA" id="ARBA00022801"/>
    </source>
</evidence>
<keyword evidence="5" id="KW-0732">Signal</keyword>
<dbReference type="GO" id="GO:0000272">
    <property type="term" value="P:polysaccharide catabolic process"/>
    <property type="evidence" value="ECO:0007669"/>
    <property type="project" value="UniProtKB-KW"/>
</dbReference>
<dbReference type="AlphaFoldDB" id="A0A0P9F1E0"/>
<dbReference type="RefSeq" id="XP_018269463.1">
    <property type="nucleotide sequence ID" value="XM_018414700.1"/>
</dbReference>
<evidence type="ECO:0000256" key="7">
    <source>
        <dbReference type="ARBA" id="ARBA00023277"/>
    </source>
</evidence>
<feature type="compositionally biased region" description="Basic and acidic residues" evidence="11">
    <location>
        <begin position="334"/>
        <end position="348"/>
    </location>
</feature>
<accession>A0A0P9F1E0</accession>
<evidence type="ECO:0000256" key="1">
    <source>
        <dbReference type="ARBA" id="ARBA00000405"/>
    </source>
</evidence>
<keyword evidence="14" id="KW-1185">Reference proteome</keyword>
<sequence length="357" mass="37604">MRSDPVRRDDASSSTASTNPAALFDLPAALAAFTSKLGTAGSLSCDAGGGVAIDSRSGGYKTNGSGKDGTRYCADSDDDKPTFVWWQSNMDIDCDGSDGKGEICNGDGSYQSSTTFQNDDGKHIDAQAIQYVVIDQDDDFDPVKFGIQPLSVVAVVCGGKLTFGVWADTNALGSMGEASVYLARVCFGTQMTGNYGHGEPDVTYVAFPGSKQDTVPSGAGKDEEVMFDMGKALVEKAFGGTGEGEATPTSSGILDSLSSLSTASTLLVLACTAVVLAAGIAWWCSRRAARRAAAAAAGPASTRGRDPDTQSGSSDSEWDRSSSEAGGTDSESEDEKRGERRRLHEEGRRRRRERRWR</sequence>
<keyword evidence="12" id="KW-0812">Transmembrane</keyword>
<evidence type="ECO:0000256" key="3">
    <source>
        <dbReference type="ARBA" id="ARBA00007799"/>
    </source>
</evidence>
<keyword evidence="9 10" id="KW-0624">Polysaccharide degradation</keyword>
<keyword evidence="7" id="KW-0119">Carbohydrate metabolism</keyword>
<comment type="catalytic activity">
    <reaction evidence="1 10">
        <text>Endohydrolysis of beta-(1-&gt;4)-linkages between D-glucosamine residues in a partly acetylated chitosan.</text>
        <dbReference type="EC" id="3.2.1.132"/>
    </reaction>
</comment>
<gene>
    <name evidence="13" type="ORF">RHOBADRAFT_45991</name>
</gene>
<dbReference type="Pfam" id="PF07335">
    <property type="entry name" value="Glyco_hydro_75"/>
    <property type="match status" value="1"/>
</dbReference>
<comment type="function">
    <text evidence="10">Chitosanase catalyzing the endo-type cleavage of chitosan, the deacylated form of chitin. Chitosanase may be crucial in the degradation of the deacetylated portion of chitin in the fungal cell wall.</text>
</comment>
<evidence type="ECO:0000256" key="4">
    <source>
        <dbReference type="ARBA" id="ARBA00022525"/>
    </source>
</evidence>
<evidence type="ECO:0000256" key="2">
    <source>
        <dbReference type="ARBA" id="ARBA00004613"/>
    </source>
</evidence>
<dbReference type="GO" id="GO:0016977">
    <property type="term" value="F:chitosanase activity"/>
    <property type="evidence" value="ECO:0007669"/>
    <property type="project" value="UniProtKB-EC"/>
</dbReference>
<dbReference type="OrthoDB" id="4756206at2759"/>
<dbReference type="EC" id="3.2.1.132" evidence="10"/>
<evidence type="ECO:0000256" key="8">
    <source>
        <dbReference type="ARBA" id="ARBA00023295"/>
    </source>
</evidence>
<feature type="region of interest" description="Disordered" evidence="11">
    <location>
        <begin position="295"/>
        <end position="357"/>
    </location>
</feature>
<evidence type="ECO:0000313" key="14">
    <source>
        <dbReference type="Proteomes" id="UP000053890"/>
    </source>
</evidence>